<gene>
    <name evidence="16" type="ORF">HICCMSTLAB_LOCUS8055</name>
</gene>
<keyword evidence="17" id="KW-1185">Reference proteome</keyword>
<dbReference type="FunFam" id="2.40.10.10:FF:000054">
    <property type="entry name" value="Complement C1r subcomponent"/>
    <property type="match status" value="1"/>
</dbReference>
<evidence type="ECO:0000256" key="7">
    <source>
        <dbReference type="ARBA" id="ARBA00022737"/>
    </source>
</evidence>
<dbReference type="PANTHER" id="PTHR24276:SF91">
    <property type="entry name" value="AT26814P-RELATED"/>
    <property type="match status" value="1"/>
</dbReference>
<dbReference type="InterPro" id="IPR050430">
    <property type="entry name" value="Peptidase_S1"/>
</dbReference>
<keyword evidence="13" id="KW-0539">Nucleus</keyword>
<evidence type="ECO:0000256" key="10">
    <source>
        <dbReference type="ARBA" id="ARBA00023157"/>
    </source>
</evidence>
<keyword evidence="7" id="KW-0677">Repeat</keyword>
<dbReference type="InterPro" id="IPR001254">
    <property type="entry name" value="Trypsin_dom"/>
</dbReference>
<comment type="caution">
    <text evidence="16">The sequence shown here is derived from an EMBL/GenBank/DDBJ whole genome shotgun (WGS) entry which is preliminary data.</text>
</comment>
<dbReference type="InterPro" id="IPR003107">
    <property type="entry name" value="HAT"/>
</dbReference>
<dbReference type="EMBL" id="CAJNRD030001121">
    <property type="protein sequence ID" value="CAG5096129.1"/>
    <property type="molecule type" value="Genomic_DNA"/>
</dbReference>
<comment type="subcellular location">
    <subcellularLocation>
        <location evidence="1">Nucleus</location>
    </subcellularLocation>
    <subcellularLocation>
        <location evidence="2">Secreted</location>
    </subcellularLocation>
</comment>
<evidence type="ECO:0000256" key="8">
    <source>
        <dbReference type="ARBA" id="ARBA00022801"/>
    </source>
</evidence>
<dbReference type="SUPFAM" id="SSF48452">
    <property type="entry name" value="TPR-like"/>
    <property type="match status" value="1"/>
</dbReference>
<dbReference type="SMART" id="SM00020">
    <property type="entry name" value="Tryp_SPc"/>
    <property type="match status" value="3"/>
</dbReference>
<evidence type="ECO:0000256" key="11">
    <source>
        <dbReference type="ARBA" id="ARBA00023180"/>
    </source>
</evidence>
<keyword evidence="5" id="KW-0645">Protease</keyword>
<dbReference type="PROSITE" id="PS50240">
    <property type="entry name" value="TRYPSIN_DOM"/>
    <property type="match status" value="1"/>
</dbReference>
<feature type="chain" id="PRO_5035279749" evidence="14">
    <location>
        <begin position="17"/>
        <end position="746"/>
    </location>
</feature>
<dbReference type="InterPro" id="IPR009003">
    <property type="entry name" value="Peptidase_S1_PA"/>
</dbReference>
<keyword evidence="8" id="KW-0378">Hydrolase</keyword>
<keyword evidence="11" id="KW-0325">Glycoprotein</keyword>
<name>A0A8J2HET2_COTCN</name>
<evidence type="ECO:0000256" key="9">
    <source>
        <dbReference type="ARBA" id="ARBA00022825"/>
    </source>
</evidence>
<dbReference type="GO" id="GO:0006396">
    <property type="term" value="P:RNA processing"/>
    <property type="evidence" value="ECO:0007669"/>
    <property type="project" value="InterPro"/>
</dbReference>
<dbReference type="GO" id="GO:0004252">
    <property type="term" value="F:serine-type endopeptidase activity"/>
    <property type="evidence" value="ECO:0007669"/>
    <property type="project" value="InterPro"/>
</dbReference>
<accession>A0A8J2HET2</accession>
<dbReference type="Pfam" id="PF23241">
    <property type="entry name" value="HAT_PRP39_C"/>
    <property type="match status" value="1"/>
</dbReference>
<evidence type="ECO:0000313" key="17">
    <source>
        <dbReference type="Proteomes" id="UP000786811"/>
    </source>
</evidence>
<dbReference type="InterPro" id="IPR043504">
    <property type="entry name" value="Peptidase_S1_PA_chymotrypsin"/>
</dbReference>
<organism evidence="16 17">
    <name type="scientific">Cotesia congregata</name>
    <name type="common">Parasitoid wasp</name>
    <name type="synonym">Apanteles congregatus</name>
    <dbReference type="NCBI Taxonomy" id="51543"/>
    <lineage>
        <taxon>Eukaryota</taxon>
        <taxon>Metazoa</taxon>
        <taxon>Ecdysozoa</taxon>
        <taxon>Arthropoda</taxon>
        <taxon>Hexapoda</taxon>
        <taxon>Insecta</taxon>
        <taxon>Pterygota</taxon>
        <taxon>Neoptera</taxon>
        <taxon>Endopterygota</taxon>
        <taxon>Hymenoptera</taxon>
        <taxon>Apocrita</taxon>
        <taxon>Ichneumonoidea</taxon>
        <taxon>Braconidae</taxon>
        <taxon>Microgastrinae</taxon>
        <taxon>Cotesia</taxon>
    </lineage>
</organism>
<evidence type="ECO:0000256" key="1">
    <source>
        <dbReference type="ARBA" id="ARBA00004123"/>
    </source>
</evidence>
<proteinExistence type="predicted"/>
<evidence type="ECO:0000313" key="16">
    <source>
        <dbReference type="EMBL" id="CAG5096129.1"/>
    </source>
</evidence>
<keyword evidence="12" id="KW-0508">mRNA splicing</keyword>
<feature type="domain" description="Peptidase S1" evidence="15">
    <location>
        <begin position="13"/>
        <end position="739"/>
    </location>
</feature>
<evidence type="ECO:0000256" key="5">
    <source>
        <dbReference type="ARBA" id="ARBA00022670"/>
    </source>
</evidence>
<evidence type="ECO:0000256" key="14">
    <source>
        <dbReference type="SAM" id="SignalP"/>
    </source>
</evidence>
<reference evidence="16" key="1">
    <citation type="submission" date="2021-04" db="EMBL/GenBank/DDBJ databases">
        <authorList>
            <person name="Chebbi M.A.C M."/>
        </authorList>
    </citation>
    <scope>NUCLEOTIDE SEQUENCE</scope>
</reference>
<dbReference type="Gene3D" id="1.25.40.10">
    <property type="entry name" value="Tetratricopeptide repeat domain"/>
    <property type="match status" value="1"/>
</dbReference>
<dbReference type="SMART" id="SM00386">
    <property type="entry name" value="HAT"/>
    <property type="match status" value="2"/>
</dbReference>
<dbReference type="PANTHER" id="PTHR24276">
    <property type="entry name" value="POLYSERASE-RELATED"/>
    <property type="match status" value="1"/>
</dbReference>
<evidence type="ECO:0000259" key="15">
    <source>
        <dbReference type="PROSITE" id="PS50240"/>
    </source>
</evidence>
<keyword evidence="9" id="KW-0720">Serine protease</keyword>
<dbReference type="Pfam" id="PF00089">
    <property type="entry name" value="Trypsin"/>
    <property type="match status" value="3"/>
</dbReference>
<evidence type="ECO:0000256" key="2">
    <source>
        <dbReference type="ARBA" id="ARBA00004613"/>
    </source>
</evidence>
<feature type="signal peptide" evidence="14">
    <location>
        <begin position="1"/>
        <end position="16"/>
    </location>
</feature>
<dbReference type="AlphaFoldDB" id="A0A8J2HET2"/>
<dbReference type="InterPro" id="IPR059164">
    <property type="entry name" value="HAT_PRP39_C"/>
</dbReference>
<dbReference type="GO" id="GO:0005576">
    <property type="term" value="C:extracellular region"/>
    <property type="evidence" value="ECO:0007669"/>
    <property type="project" value="UniProtKB-SubCell"/>
</dbReference>
<evidence type="ECO:0000256" key="6">
    <source>
        <dbReference type="ARBA" id="ARBA00022729"/>
    </source>
</evidence>
<dbReference type="Proteomes" id="UP000786811">
    <property type="component" value="Unassembled WGS sequence"/>
</dbReference>
<evidence type="ECO:0000256" key="4">
    <source>
        <dbReference type="ARBA" id="ARBA00022664"/>
    </source>
</evidence>
<protein>
    <submittedName>
        <fullName evidence="16">Similar to crn: Protein crooked neck (Drosophila melanogaster)</fullName>
    </submittedName>
</protein>
<keyword evidence="4" id="KW-0507">mRNA processing</keyword>
<dbReference type="CDD" id="cd00190">
    <property type="entry name" value="Tryp_SPc"/>
    <property type="match status" value="1"/>
</dbReference>
<dbReference type="Gene3D" id="2.40.10.10">
    <property type="entry name" value="Trypsin-like serine proteases"/>
    <property type="match status" value="4"/>
</dbReference>
<evidence type="ECO:0000256" key="3">
    <source>
        <dbReference type="ARBA" id="ARBA00022525"/>
    </source>
</evidence>
<dbReference type="GO" id="GO:0006508">
    <property type="term" value="P:proteolysis"/>
    <property type="evidence" value="ECO:0007669"/>
    <property type="project" value="UniProtKB-KW"/>
</dbReference>
<dbReference type="SUPFAM" id="SSF50494">
    <property type="entry name" value="Trypsin-like serine proteases"/>
    <property type="match status" value="3"/>
</dbReference>
<keyword evidence="6 14" id="KW-0732">Signal</keyword>
<keyword evidence="3" id="KW-0964">Secreted</keyword>
<sequence>MLKVIILFISAAVITADDPLKNQIHLTQNATIEEFPYQVGIQRFGESYCSGVIVSEKMILTAATCSAAVGRKIRSGSTFDNKNGTLHTIIEIIFHEKFVWDDSTDQVPVYNIMLLRVNEPFVFNETRQPILLPEPDEDISAYDVGYLTGWGMFEDDDSPHALKKISVPILSEEKCNESYSGAGGIQDDQFCTSPPETREQDSCFKFLGSPLTVNGRVLGILAWEKGCEKTRNYQYEPENCTTLMKYTELETQLADLDRARAIYEHGLKQPRLDMPELLWKSYIDFEILQGEPQNARQLFERLLERSIHVKIWIAYAKFELCNEYEDVDPVSVARRVFERANTALKINEDRESKAILLDAWKDFEMDKGDEDSKKKIMDKMPKRIKKTVKVMGEDGMEGWQEIYNFEFPEDEAKQTTIRLLSTAKNWKKNTVQLIKHEKFHWMDISNRISVNDIQLVRVNRPFEFDRTRQSMTLFEAGEKVNSGFQCNLAGWGFTEDNQLSPNLRSVLVPIVSKKKCTEKIYELGGFPIGQICAGYEEGGPDACLLDTGSPLALSGRIVGFVSWSHGCGAADITLQEDVYSERDERIVGDKDASIKDFPYQDAPVNNIQLVRIKKPCMFDKTRQPMVLFYVGEKVKTGSLSKLSGWSDLDLSDYFTARLQSVTLPVIAKEKCDKIYKVVFCAGYLEGKKDACLGDDGGAPAVDGQVTGIMAWGIECAEPGYPSVYTETSVHRTWIDEKLNYSYYQII</sequence>
<keyword evidence="10" id="KW-1015">Disulfide bond</keyword>
<evidence type="ECO:0000256" key="12">
    <source>
        <dbReference type="ARBA" id="ARBA00023187"/>
    </source>
</evidence>
<evidence type="ECO:0000256" key="13">
    <source>
        <dbReference type="ARBA" id="ARBA00023242"/>
    </source>
</evidence>
<dbReference type="InterPro" id="IPR011990">
    <property type="entry name" value="TPR-like_helical_dom_sf"/>
</dbReference>